<proteinExistence type="predicted"/>
<dbReference type="EMBL" id="KV919137">
    <property type="protein sequence ID" value="OSX71398.1"/>
    <property type="molecule type" value="Genomic_DNA"/>
</dbReference>
<evidence type="ECO:0000313" key="3">
    <source>
        <dbReference type="Proteomes" id="UP000218209"/>
    </source>
</evidence>
<gene>
    <name evidence="2" type="ORF">BU14_0537s0006</name>
</gene>
<keyword evidence="3" id="KW-1185">Reference proteome</keyword>
<name>A0A1X6NS37_PORUM</name>
<accession>A0A1X6NS37</accession>
<evidence type="ECO:0000313" key="2">
    <source>
        <dbReference type="EMBL" id="OSX71398.1"/>
    </source>
</evidence>
<feature type="region of interest" description="Disordered" evidence="1">
    <location>
        <begin position="23"/>
        <end position="77"/>
    </location>
</feature>
<dbReference type="Proteomes" id="UP000218209">
    <property type="component" value="Unassembled WGS sequence"/>
</dbReference>
<evidence type="ECO:0000256" key="1">
    <source>
        <dbReference type="SAM" id="MobiDB-lite"/>
    </source>
</evidence>
<reference evidence="2 3" key="1">
    <citation type="submission" date="2017-03" db="EMBL/GenBank/DDBJ databases">
        <title>WGS assembly of Porphyra umbilicalis.</title>
        <authorList>
            <person name="Brawley S.H."/>
            <person name="Blouin N.A."/>
            <person name="Ficko-Blean E."/>
            <person name="Wheeler G.L."/>
            <person name="Lohr M."/>
            <person name="Goodson H.V."/>
            <person name="Jenkins J.W."/>
            <person name="Blaby-Haas C.E."/>
            <person name="Helliwell K.E."/>
            <person name="Chan C."/>
            <person name="Marriage T."/>
            <person name="Bhattacharya D."/>
            <person name="Klein A.S."/>
            <person name="Badis Y."/>
            <person name="Brodie J."/>
            <person name="Cao Y."/>
            <person name="Collen J."/>
            <person name="Dittami S.M."/>
            <person name="Gachon C.M."/>
            <person name="Green B.R."/>
            <person name="Karpowicz S."/>
            <person name="Kim J.W."/>
            <person name="Kudahl U."/>
            <person name="Lin S."/>
            <person name="Michel G."/>
            <person name="Mittag M."/>
            <person name="Olson B.J."/>
            <person name="Pangilinan J."/>
            <person name="Peng Y."/>
            <person name="Qiu H."/>
            <person name="Shu S."/>
            <person name="Singer J.T."/>
            <person name="Smith A.G."/>
            <person name="Sprecher B.N."/>
            <person name="Wagner V."/>
            <person name="Wang W."/>
            <person name="Wang Z.-Y."/>
            <person name="Yan J."/>
            <person name="Yarish C."/>
            <person name="Zoeuner-Riek S."/>
            <person name="Zhuang Y."/>
            <person name="Zou Y."/>
            <person name="Lindquist E.A."/>
            <person name="Grimwood J."/>
            <person name="Barry K."/>
            <person name="Rokhsar D.S."/>
            <person name="Schmutz J."/>
            <person name="Stiller J.W."/>
            <person name="Grossman A.R."/>
            <person name="Prochnik S.E."/>
        </authorList>
    </citation>
    <scope>NUCLEOTIDE SEQUENCE [LARGE SCALE GENOMIC DNA]</scope>
    <source>
        <strain evidence="2">4086291</strain>
    </source>
</reference>
<feature type="compositionally biased region" description="Basic and acidic residues" evidence="1">
    <location>
        <begin position="27"/>
        <end position="37"/>
    </location>
</feature>
<sequence length="109" mass="11999">MNGFSFLFLGHRPDWPFITAGGLPLNHKGESHWEKQRHQPRKQAAQSRYNKRGRLPPRAACKTGPPPHTSQDHQTTGGWASLVLAAAQMAPYATTPARARSPSVSHAPK</sequence>
<dbReference type="AlphaFoldDB" id="A0A1X6NS37"/>
<protein>
    <submittedName>
        <fullName evidence="2">Uncharacterized protein</fullName>
    </submittedName>
</protein>
<organism evidence="2 3">
    <name type="scientific">Porphyra umbilicalis</name>
    <name type="common">Purple laver</name>
    <name type="synonym">Red alga</name>
    <dbReference type="NCBI Taxonomy" id="2786"/>
    <lineage>
        <taxon>Eukaryota</taxon>
        <taxon>Rhodophyta</taxon>
        <taxon>Bangiophyceae</taxon>
        <taxon>Bangiales</taxon>
        <taxon>Bangiaceae</taxon>
        <taxon>Porphyra</taxon>
    </lineage>
</organism>